<dbReference type="InterPro" id="IPR041602">
    <property type="entry name" value="Quercetinase_C"/>
</dbReference>
<dbReference type="InterPro" id="IPR014710">
    <property type="entry name" value="RmlC-like_jellyroll"/>
</dbReference>
<feature type="domain" description="Quercetin 2,3-dioxygenase C-terminal cupin" evidence="2">
    <location>
        <begin position="163"/>
        <end position="222"/>
    </location>
</feature>
<sequence>MMRQFPSQIFRSRQREVHKDSGSNTASLFNTGGEGGKEPFNSLIAFREVALHPGQFVKHLSGNEAHIIIPLVGALEYQCNNGVVKAIMPGEIVSISFPETLLKINNPYDKDPVIYLEASFSQKRFIERAELSVVDLDVRNKLHAFVQGLTGLKGYIGMYDGRREELYKLQSPDNGLLIFVISGAFEVSGRLLEERDALSVWGCDEIDFEALSESAVILLIEVYKTS</sequence>
<accession>A0A6N8HH72</accession>
<evidence type="ECO:0000313" key="3">
    <source>
        <dbReference type="EMBL" id="MUV05095.1"/>
    </source>
</evidence>
<organism evidence="3 4">
    <name type="scientific">Flavobacterium rakeshii</name>
    <dbReference type="NCBI Taxonomy" id="1038845"/>
    <lineage>
        <taxon>Bacteria</taxon>
        <taxon>Pseudomonadati</taxon>
        <taxon>Bacteroidota</taxon>
        <taxon>Flavobacteriia</taxon>
        <taxon>Flavobacteriales</taxon>
        <taxon>Flavobacteriaceae</taxon>
        <taxon>Flavobacterium</taxon>
    </lineage>
</organism>
<dbReference type="AlphaFoldDB" id="A0A6N8HH72"/>
<dbReference type="OrthoDB" id="321327at2"/>
<dbReference type="Gene3D" id="2.60.120.10">
    <property type="entry name" value="Jelly Rolls"/>
    <property type="match status" value="1"/>
</dbReference>
<dbReference type="EMBL" id="WOWP01000061">
    <property type="protein sequence ID" value="MUV05095.1"/>
    <property type="molecule type" value="Genomic_DNA"/>
</dbReference>
<keyword evidence="4" id="KW-1185">Reference proteome</keyword>
<proteinExistence type="predicted"/>
<evidence type="ECO:0000313" key="4">
    <source>
        <dbReference type="Proteomes" id="UP000433945"/>
    </source>
</evidence>
<name>A0A6N8HH72_9FLAO</name>
<reference evidence="3 4" key="1">
    <citation type="submission" date="2019-12" db="EMBL/GenBank/DDBJ databases">
        <authorList>
            <person name="Sun J.-Q."/>
        </authorList>
    </citation>
    <scope>NUCLEOTIDE SEQUENCE [LARGE SCALE GENOMIC DNA]</scope>
    <source>
        <strain evidence="3 4">JCM 17928</strain>
    </source>
</reference>
<feature type="region of interest" description="Disordered" evidence="1">
    <location>
        <begin position="1"/>
        <end position="33"/>
    </location>
</feature>
<gene>
    <name evidence="3" type="ORF">GN157_15370</name>
</gene>
<dbReference type="Pfam" id="PF17954">
    <property type="entry name" value="Pirin_C_2"/>
    <property type="match status" value="1"/>
</dbReference>
<evidence type="ECO:0000256" key="1">
    <source>
        <dbReference type="SAM" id="MobiDB-lite"/>
    </source>
</evidence>
<feature type="compositionally biased region" description="Polar residues" evidence="1">
    <location>
        <begin position="1"/>
        <end position="11"/>
    </location>
</feature>
<protein>
    <recommendedName>
        <fullName evidence="2">Quercetin 2,3-dioxygenase C-terminal cupin domain-containing protein</fullName>
    </recommendedName>
</protein>
<comment type="caution">
    <text evidence="3">The sequence shown here is derived from an EMBL/GenBank/DDBJ whole genome shotgun (WGS) entry which is preliminary data.</text>
</comment>
<dbReference type="Proteomes" id="UP000433945">
    <property type="component" value="Unassembled WGS sequence"/>
</dbReference>
<dbReference type="RefSeq" id="WP_157484387.1">
    <property type="nucleotide sequence ID" value="NZ_WOWP01000061.1"/>
</dbReference>
<evidence type="ECO:0000259" key="2">
    <source>
        <dbReference type="Pfam" id="PF17954"/>
    </source>
</evidence>